<dbReference type="AlphaFoldDB" id="A0A285P2Z0"/>
<name>A0A285P2Z0_9BACI</name>
<protein>
    <submittedName>
        <fullName evidence="4">Transcriptional regulator, TetR family</fullName>
    </submittedName>
</protein>
<dbReference type="Pfam" id="PF00440">
    <property type="entry name" value="TetR_N"/>
    <property type="match status" value="1"/>
</dbReference>
<dbReference type="GO" id="GO:0006355">
    <property type="term" value="P:regulation of DNA-templated transcription"/>
    <property type="evidence" value="ECO:0007669"/>
    <property type="project" value="UniProtKB-ARBA"/>
</dbReference>
<accession>A0A285P2Z0</accession>
<dbReference type="PRINTS" id="PR00455">
    <property type="entry name" value="HTHTETR"/>
</dbReference>
<dbReference type="GO" id="GO:0003677">
    <property type="term" value="F:DNA binding"/>
    <property type="evidence" value="ECO:0007669"/>
    <property type="project" value="UniProtKB-UniRule"/>
</dbReference>
<organism evidence="4 5">
    <name type="scientific">Terribacillus aidingensis</name>
    <dbReference type="NCBI Taxonomy" id="586416"/>
    <lineage>
        <taxon>Bacteria</taxon>
        <taxon>Bacillati</taxon>
        <taxon>Bacillota</taxon>
        <taxon>Bacilli</taxon>
        <taxon>Bacillales</taxon>
        <taxon>Bacillaceae</taxon>
        <taxon>Terribacillus</taxon>
    </lineage>
</organism>
<dbReference type="RefSeq" id="WP_097042840.1">
    <property type="nucleotide sequence ID" value="NZ_OBEK01000004.1"/>
</dbReference>
<dbReference type="InterPro" id="IPR036271">
    <property type="entry name" value="Tet_transcr_reg_TetR-rel_C_sf"/>
</dbReference>
<dbReference type="PANTHER" id="PTHR30055:SF222">
    <property type="entry name" value="REGULATORY PROTEIN"/>
    <property type="match status" value="1"/>
</dbReference>
<evidence type="ECO:0000256" key="1">
    <source>
        <dbReference type="ARBA" id="ARBA00023125"/>
    </source>
</evidence>
<keyword evidence="5" id="KW-1185">Reference proteome</keyword>
<dbReference type="SUPFAM" id="SSF46689">
    <property type="entry name" value="Homeodomain-like"/>
    <property type="match status" value="1"/>
</dbReference>
<evidence type="ECO:0000313" key="5">
    <source>
        <dbReference type="Proteomes" id="UP000219356"/>
    </source>
</evidence>
<reference evidence="5" key="1">
    <citation type="submission" date="2017-09" db="EMBL/GenBank/DDBJ databases">
        <authorList>
            <person name="Varghese N."/>
            <person name="Submissions S."/>
        </authorList>
    </citation>
    <scope>NUCLEOTIDE SEQUENCE [LARGE SCALE GENOMIC DNA]</scope>
    <source>
        <strain evidence="5">CGMCC 1.8913</strain>
    </source>
</reference>
<evidence type="ECO:0000259" key="3">
    <source>
        <dbReference type="PROSITE" id="PS50977"/>
    </source>
</evidence>
<dbReference type="Gene3D" id="1.10.357.10">
    <property type="entry name" value="Tetracycline Repressor, domain 2"/>
    <property type="match status" value="1"/>
</dbReference>
<dbReference type="PROSITE" id="PS50977">
    <property type="entry name" value="HTH_TETR_2"/>
    <property type="match status" value="1"/>
</dbReference>
<dbReference type="EMBL" id="OBEK01000004">
    <property type="protein sequence ID" value="SNZ15523.1"/>
    <property type="molecule type" value="Genomic_DNA"/>
</dbReference>
<dbReference type="InterPro" id="IPR001647">
    <property type="entry name" value="HTH_TetR"/>
</dbReference>
<dbReference type="Gene3D" id="1.10.10.60">
    <property type="entry name" value="Homeodomain-like"/>
    <property type="match status" value="1"/>
</dbReference>
<feature type="domain" description="HTH tetR-type" evidence="3">
    <location>
        <begin position="20"/>
        <end position="80"/>
    </location>
</feature>
<evidence type="ECO:0000256" key="2">
    <source>
        <dbReference type="PROSITE-ProRule" id="PRU00335"/>
    </source>
</evidence>
<sequence>MEQKLADKIKKINEEHLKMTDKQSRIIEVAIEEFSQNGFASTSTSQIAKKAGVAEGTIFKHYKNKKNLLLSIVTPTMTKLVAPFVMDGFDTVFDQEYKTFGDFLRAILKNRFEFMKDNLSILKIFMQEISFHPELQESYKEYIAQPLFKRLEDTITHFQEKGEIKELPVHTVIRFTVSTVMGLLFSRHIVSTDASWDDKSEIEMTVNLIVNGLSPES</sequence>
<dbReference type="InterPro" id="IPR009057">
    <property type="entry name" value="Homeodomain-like_sf"/>
</dbReference>
<dbReference type="PANTHER" id="PTHR30055">
    <property type="entry name" value="HTH-TYPE TRANSCRIPTIONAL REGULATOR RUTR"/>
    <property type="match status" value="1"/>
</dbReference>
<keyword evidence="1 2" id="KW-0238">DNA-binding</keyword>
<dbReference type="InterPro" id="IPR050109">
    <property type="entry name" value="HTH-type_TetR-like_transc_reg"/>
</dbReference>
<dbReference type="Proteomes" id="UP000219356">
    <property type="component" value="Unassembled WGS sequence"/>
</dbReference>
<dbReference type="OrthoDB" id="277085at2"/>
<proteinExistence type="predicted"/>
<feature type="DNA-binding region" description="H-T-H motif" evidence="2">
    <location>
        <begin position="43"/>
        <end position="62"/>
    </location>
</feature>
<dbReference type="SUPFAM" id="SSF48498">
    <property type="entry name" value="Tetracyclin repressor-like, C-terminal domain"/>
    <property type="match status" value="1"/>
</dbReference>
<gene>
    <name evidence="4" type="ORF">SAMN05421503_2656</name>
</gene>
<evidence type="ECO:0000313" key="4">
    <source>
        <dbReference type="EMBL" id="SNZ15523.1"/>
    </source>
</evidence>